<dbReference type="Proteomes" id="UP000000639">
    <property type="component" value="Chromosome"/>
</dbReference>
<dbReference type="NCBIfam" id="TIGR00254">
    <property type="entry name" value="GGDEF"/>
    <property type="match status" value="1"/>
</dbReference>
<evidence type="ECO:0000313" key="6">
    <source>
        <dbReference type="Proteomes" id="UP000000639"/>
    </source>
</evidence>
<dbReference type="EMBL" id="CP000510">
    <property type="protein sequence ID" value="ABM03616.1"/>
    <property type="molecule type" value="Genomic_DNA"/>
</dbReference>
<feature type="domain" description="EAL" evidence="3">
    <location>
        <begin position="504"/>
        <end position="761"/>
    </location>
</feature>
<sequence>MKTPAKSTKLSSKTLRQRAEAQLKTQTEIKQTIPSDYAAKKMIHELQVHQIELEMQNEELKQARITEKLYYRYTELFEFAPIAYFSFNLKGVVNQVNLRGASLLDIERANLVGKQFSNYLTPQDRDKFNRCLAKAFAGDGIQSFEVLAQIGKHKRWLNIEANLGITETDCLAAVIDITDRKRADEKLKLAANIFTHTLECIIISDENGYIVEANKASCDTTGYSKEELLQSHVSILESSQYEKIETALQKDKSWQGDMSYRTKNGEHHYCWSEMYVIELEEKGTLCRISSFIDLKQSTRVEPKIQFLSKHDPLTGVFNRIALFNRLEQVIARASFNQRMMAVLLVDINGFKAINKQHGHNAGDMALQQIAERLKSCVSEKDTVARFGGDEFVIIIDELLNEQDVADVAQNITAQFERYFDIDHSSAHLSATIGIALYPDDGTDIDTLLGNAEKAMQRGKSHINTTKESDSVTATAPSLKSGKLSAQTTTYYFYTKKLTQYSRQQVKFKEALTQAVAQDQFELYYLPQYDLSKRQIVALEALLCWNHPQRGVLHSDSFISLAEHYGLAVQIGLIMIRKAALQAVIWQKAAINFGRIAINLTEVQLSQFSLIGDLQTILLETKCSIEWLEFEIDEVTFKSDNPTVYENILNISKMGMALTVDKFGADRPLFRLFEQLTIDKFKIAPHFTDGSVNFVNRALQDGFLFLSRSLGVTVVADSLANNTDGEPAIPNKISNEVEPASQQLHSKAMKASEITFHLRCHKRK</sequence>
<dbReference type="SMART" id="SM00052">
    <property type="entry name" value="EAL"/>
    <property type="match status" value="1"/>
</dbReference>
<dbReference type="SMART" id="SM00267">
    <property type="entry name" value="GGDEF"/>
    <property type="match status" value="1"/>
</dbReference>
<keyword evidence="1" id="KW-0175">Coiled coil</keyword>
<dbReference type="Pfam" id="PF13426">
    <property type="entry name" value="PAS_9"/>
    <property type="match status" value="1"/>
</dbReference>
<name>A1SVV1_PSYIN</name>
<dbReference type="NCBIfam" id="TIGR00229">
    <property type="entry name" value="sensory_box"/>
    <property type="match status" value="2"/>
</dbReference>
<dbReference type="InterPro" id="IPR000160">
    <property type="entry name" value="GGDEF_dom"/>
</dbReference>
<evidence type="ECO:0000259" key="2">
    <source>
        <dbReference type="PROSITE" id="PS50112"/>
    </source>
</evidence>
<dbReference type="Gene3D" id="3.20.20.450">
    <property type="entry name" value="EAL domain"/>
    <property type="match status" value="1"/>
</dbReference>
<dbReference type="CDD" id="cd00130">
    <property type="entry name" value="PAS"/>
    <property type="match status" value="2"/>
</dbReference>
<dbReference type="SMART" id="SM00091">
    <property type="entry name" value="PAS"/>
    <property type="match status" value="2"/>
</dbReference>
<proteinExistence type="predicted"/>
<dbReference type="AlphaFoldDB" id="A1SVV1"/>
<dbReference type="SUPFAM" id="SSF55073">
    <property type="entry name" value="Nucleotide cyclase"/>
    <property type="match status" value="1"/>
</dbReference>
<dbReference type="PROSITE" id="PS50883">
    <property type="entry name" value="EAL"/>
    <property type="match status" value="1"/>
</dbReference>
<dbReference type="InterPro" id="IPR043128">
    <property type="entry name" value="Rev_trsase/Diguanyl_cyclase"/>
</dbReference>
<dbReference type="Pfam" id="PF00563">
    <property type="entry name" value="EAL"/>
    <property type="match status" value="1"/>
</dbReference>
<dbReference type="OrthoDB" id="9176779at2"/>
<feature type="domain" description="PAS" evidence="2">
    <location>
        <begin position="201"/>
        <end position="250"/>
    </location>
</feature>
<dbReference type="InterPro" id="IPR000014">
    <property type="entry name" value="PAS"/>
</dbReference>
<feature type="domain" description="PAS" evidence="2">
    <location>
        <begin position="69"/>
        <end position="139"/>
    </location>
</feature>
<dbReference type="PANTHER" id="PTHR44757">
    <property type="entry name" value="DIGUANYLATE CYCLASE DGCP"/>
    <property type="match status" value="1"/>
</dbReference>
<dbReference type="InterPro" id="IPR035919">
    <property type="entry name" value="EAL_sf"/>
</dbReference>
<dbReference type="STRING" id="357804.Ping_1839"/>
<dbReference type="CDD" id="cd01949">
    <property type="entry name" value="GGDEF"/>
    <property type="match status" value="1"/>
</dbReference>
<evidence type="ECO:0000259" key="4">
    <source>
        <dbReference type="PROSITE" id="PS50887"/>
    </source>
</evidence>
<dbReference type="Pfam" id="PF00990">
    <property type="entry name" value="GGDEF"/>
    <property type="match status" value="1"/>
</dbReference>
<gene>
    <name evidence="5" type="ordered locus">Ping_1839</name>
</gene>
<dbReference type="PANTHER" id="PTHR44757:SF2">
    <property type="entry name" value="BIOFILM ARCHITECTURE MAINTENANCE PROTEIN MBAA"/>
    <property type="match status" value="1"/>
</dbReference>
<protein>
    <submittedName>
        <fullName evidence="5">Diguanylate cyclase/phosphodiesterase with PAS/PAC sensor(S)</fullName>
    </submittedName>
</protein>
<dbReference type="Gene3D" id="3.30.70.270">
    <property type="match status" value="1"/>
</dbReference>
<dbReference type="InterPro" id="IPR029787">
    <property type="entry name" value="Nucleotide_cyclase"/>
</dbReference>
<evidence type="ECO:0000256" key="1">
    <source>
        <dbReference type="SAM" id="Coils"/>
    </source>
</evidence>
<dbReference type="PROSITE" id="PS50112">
    <property type="entry name" value="PAS"/>
    <property type="match status" value="2"/>
</dbReference>
<feature type="domain" description="GGDEF" evidence="4">
    <location>
        <begin position="338"/>
        <end position="467"/>
    </location>
</feature>
<organism evidence="5 6">
    <name type="scientific">Psychromonas ingrahamii (strain DSM 17664 / CCUG 51855 / 37)</name>
    <dbReference type="NCBI Taxonomy" id="357804"/>
    <lineage>
        <taxon>Bacteria</taxon>
        <taxon>Pseudomonadati</taxon>
        <taxon>Pseudomonadota</taxon>
        <taxon>Gammaproteobacteria</taxon>
        <taxon>Alteromonadales</taxon>
        <taxon>Psychromonadaceae</taxon>
        <taxon>Psychromonas</taxon>
    </lineage>
</organism>
<dbReference type="SUPFAM" id="SSF141868">
    <property type="entry name" value="EAL domain-like"/>
    <property type="match status" value="1"/>
</dbReference>
<dbReference type="eggNOG" id="COG5001">
    <property type="taxonomic scope" value="Bacteria"/>
</dbReference>
<evidence type="ECO:0000259" key="3">
    <source>
        <dbReference type="PROSITE" id="PS50883"/>
    </source>
</evidence>
<dbReference type="HOGENOM" id="CLU_000445_70_20_6"/>
<accession>A1SVV1</accession>
<keyword evidence="6" id="KW-1185">Reference proteome</keyword>
<dbReference type="Gene3D" id="3.30.450.20">
    <property type="entry name" value="PAS domain"/>
    <property type="match status" value="2"/>
</dbReference>
<dbReference type="InterPro" id="IPR052155">
    <property type="entry name" value="Biofilm_reg_signaling"/>
</dbReference>
<dbReference type="SUPFAM" id="SSF55785">
    <property type="entry name" value="PYP-like sensor domain (PAS domain)"/>
    <property type="match status" value="2"/>
</dbReference>
<dbReference type="InterPro" id="IPR035965">
    <property type="entry name" value="PAS-like_dom_sf"/>
</dbReference>
<reference evidence="5 6" key="1">
    <citation type="submission" date="2007-01" db="EMBL/GenBank/DDBJ databases">
        <title>Complete sequence of Psychromonas ingrahamii 37.</title>
        <authorList>
            <consortium name="US DOE Joint Genome Institute"/>
            <person name="Copeland A."/>
            <person name="Lucas S."/>
            <person name="Lapidus A."/>
            <person name="Barry K."/>
            <person name="Detter J.C."/>
            <person name="Glavina del Rio T."/>
            <person name="Hammon N."/>
            <person name="Israni S."/>
            <person name="Dalin E."/>
            <person name="Tice H."/>
            <person name="Pitluck S."/>
            <person name="Thompson L.S."/>
            <person name="Brettin T."/>
            <person name="Bruce D."/>
            <person name="Han C."/>
            <person name="Tapia R."/>
            <person name="Schmutz J."/>
            <person name="Larimer F."/>
            <person name="Land M."/>
            <person name="Hauser L."/>
            <person name="Kyrpides N."/>
            <person name="Ivanova N."/>
            <person name="Staley J."/>
            <person name="Richardson P."/>
        </authorList>
    </citation>
    <scope>NUCLEOTIDE SEQUENCE [LARGE SCALE GENOMIC DNA]</scope>
    <source>
        <strain evidence="5 6">37</strain>
    </source>
</reference>
<dbReference type="CDD" id="cd01948">
    <property type="entry name" value="EAL"/>
    <property type="match status" value="1"/>
</dbReference>
<feature type="coiled-coil region" evidence="1">
    <location>
        <begin position="39"/>
        <end position="68"/>
    </location>
</feature>
<evidence type="ECO:0000313" key="5">
    <source>
        <dbReference type="EMBL" id="ABM03616.1"/>
    </source>
</evidence>
<dbReference type="InterPro" id="IPR001633">
    <property type="entry name" value="EAL_dom"/>
</dbReference>
<dbReference type="KEGG" id="pin:Ping_1839"/>
<dbReference type="PROSITE" id="PS50887">
    <property type="entry name" value="GGDEF"/>
    <property type="match status" value="1"/>
</dbReference>
<dbReference type="RefSeq" id="WP_011770176.1">
    <property type="nucleotide sequence ID" value="NC_008709.1"/>
</dbReference>